<evidence type="ECO:0000313" key="3">
    <source>
        <dbReference type="Proteomes" id="UP001500102"/>
    </source>
</evidence>
<proteinExistence type="predicted"/>
<dbReference type="EMBL" id="BAAAQB010000029">
    <property type="protein sequence ID" value="GAA2135574.1"/>
    <property type="molecule type" value="Genomic_DNA"/>
</dbReference>
<evidence type="ECO:0000256" key="1">
    <source>
        <dbReference type="SAM" id="MobiDB-lite"/>
    </source>
</evidence>
<dbReference type="Proteomes" id="UP001500102">
    <property type="component" value="Unassembled WGS sequence"/>
</dbReference>
<organism evidence="2 3">
    <name type="scientific">Arthrobacter humicola</name>
    <dbReference type="NCBI Taxonomy" id="409291"/>
    <lineage>
        <taxon>Bacteria</taxon>
        <taxon>Bacillati</taxon>
        <taxon>Actinomycetota</taxon>
        <taxon>Actinomycetes</taxon>
        <taxon>Micrococcales</taxon>
        <taxon>Micrococcaceae</taxon>
        <taxon>Arthrobacter</taxon>
    </lineage>
</organism>
<sequence length="102" mass="11721">MPNNCRPSVWPGHFRGAPAGRRFPDRRVSVTTATTAPVRRTRRAAAPIKPREEVTTMMTKLYKALFLTRKPTRKESTRFNGQLLDQKRDDVFLAIHQAGLFR</sequence>
<feature type="region of interest" description="Disordered" evidence="1">
    <location>
        <begin position="1"/>
        <end position="22"/>
    </location>
</feature>
<accession>A0ABN2Z224</accession>
<gene>
    <name evidence="2" type="ORF">GCM10009825_19900</name>
</gene>
<reference evidence="2 3" key="1">
    <citation type="journal article" date="2019" name="Int. J. Syst. Evol. Microbiol.">
        <title>The Global Catalogue of Microorganisms (GCM) 10K type strain sequencing project: providing services to taxonomists for standard genome sequencing and annotation.</title>
        <authorList>
            <consortium name="The Broad Institute Genomics Platform"/>
            <consortium name="The Broad Institute Genome Sequencing Center for Infectious Disease"/>
            <person name="Wu L."/>
            <person name="Ma J."/>
        </authorList>
    </citation>
    <scope>NUCLEOTIDE SEQUENCE [LARGE SCALE GENOMIC DNA]</scope>
    <source>
        <strain evidence="2 3">JCM 15921</strain>
    </source>
</reference>
<comment type="caution">
    <text evidence="2">The sequence shown here is derived from an EMBL/GenBank/DDBJ whole genome shotgun (WGS) entry which is preliminary data.</text>
</comment>
<protein>
    <submittedName>
        <fullName evidence="2">Uncharacterized protein</fullName>
    </submittedName>
</protein>
<name>A0ABN2Z224_9MICC</name>
<keyword evidence="3" id="KW-1185">Reference proteome</keyword>
<evidence type="ECO:0000313" key="2">
    <source>
        <dbReference type="EMBL" id="GAA2135574.1"/>
    </source>
</evidence>